<dbReference type="InterPro" id="IPR022441">
    <property type="entry name" value="Para_beta_helix_rpt-2"/>
</dbReference>
<sequence length="518" mass="53456">MVAQAERTQLYVNPASGSDASGRGNTQAPFKTLTHALKVAKADTVIQLAPGTYSTETGEVFPIVMKSGVTIVGNPSTKGEGIVIRGGDRYLSPTFAGQNVTVLGANASAIAGVTITNPNPRGYGLWIESTSPIVADNTFAGNSHDGVSVNGTAAPIVRNNHFRDNGANGITVFGSSRPEVLDNLFENTGFGINISQRSVPTISGNRILRNRDGIVVQASALPILRNNTIEGNERYGLVAIAQSQPNLGTASQAGGNVFRNNGELDIHAKASSQTIPVFGNQFNASRTSGRLDLDGMTNLVTPEPLIASNRPSPGLIPRPAASEPPTNSGGGSAANFPVPTNITPSPAPAATPPVGGNSRLTLPPQTRAVTPVNNPLPNNSAIPIQVPTPSGSGTQAGSVSAQVPVLGPLPVPNGNAPIGNAGNLGTVRIQATPGAQSPNNPPPPPTRGSAMGLSYRVVVDATTTAEQNRVRSLVPGAFRTTSNGRTVMQVGAFSDRIKADELLQSLNSRGVRARLEEY</sequence>
<evidence type="ECO:0000313" key="6">
    <source>
        <dbReference type="EMBL" id="OEJ72960.1"/>
    </source>
</evidence>
<feature type="region of interest" description="Disordered" evidence="4">
    <location>
        <begin position="302"/>
        <end position="366"/>
    </location>
</feature>
<evidence type="ECO:0000256" key="3">
    <source>
        <dbReference type="ARBA" id="ARBA00022786"/>
    </source>
</evidence>
<dbReference type="InterPro" id="IPR051550">
    <property type="entry name" value="SCF-Subunits/Alg-Epimerases"/>
</dbReference>
<dbReference type="InterPro" id="IPR007730">
    <property type="entry name" value="SPOR-like_dom"/>
</dbReference>
<feature type="region of interest" description="Disordered" evidence="4">
    <location>
        <begin position="1"/>
        <end position="27"/>
    </location>
</feature>
<dbReference type="InterPro" id="IPR011459">
    <property type="entry name" value="DUF1565"/>
</dbReference>
<dbReference type="InterPro" id="IPR006626">
    <property type="entry name" value="PbH1"/>
</dbReference>
<proteinExistence type="predicted"/>
<evidence type="ECO:0000256" key="1">
    <source>
        <dbReference type="ARBA" id="ARBA00004906"/>
    </source>
</evidence>
<organism evidence="6">
    <name type="scientific">Desertifilum tharense IPPAS B-1220</name>
    <dbReference type="NCBI Taxonomy" id="1781255"/>
    <lineage>
        <taxon>Bacteria</taxon>
        <taxon>Bacillati</taxon>
        <taxon>Cyanobacteriota</taxon>
        <taxon>Cyanophyceae</taxon>
        <taxon>Desertifilales</taxon>
        <taxon>Desertifilaceae</taxon>
        <taxon>Desertifilum</taxon>
    </lineage>
</organism>
<feature type="domain" description="SPOR" evidence="5">
    <location>
        <begin position="480"/>
        <end position="518"/>
    </location>
</feature>
<dbReference type="Pfam" id="PF07602">
    <property type="entry name" value="DUF1565"/>
    <property type="match status" value="1"/>
</dbReference>
<comment type="pathway">
    <text evidence="1">Protein modification; protein ubiquitination.</text>
</comment>
<reference evidence="6" key="1">
    <citation type="submission" date="2016-09" db="EMBL/GenBank/DDBJ databases">
        <title>Draft genome of thermotolerant cyanobacterium Desertifilum sp. strain IPPAS B-1220.</title>
        <authorList>
            <person name="Sinetova M.A."/>
            <person name="Bolakhan K."/>
            <person name="Zayadan B.K."/>
            <person name="Mironov K.S."/>
            <person name="Ustinova V."/>
            <person name="Kupriyanova E.V."/>
            <person name="Sidorov R.A."/>
            <person name="Skrypnik A.N."/>
            <person name="Gogoleva N.E."/>
            <person name="Gogolev Y.V."/>
            <person name="Los D.A."/>
        </authorList>
    </citation>
    <scope>NUCLEOTIDE SEQUENCE [LARGE SCALE GENOMIC DNA]</scope>
    <source>
        <strain evidence="6">IPPAS B-1220</strain>
    </source>
</reference>
<dbReference type="Gene3D" id="2.160.20.10">
    <property type="entry name" value="Single-stranded right-handed beta-helix, Pectin lyase-like"/>
    <property type="match status" value="1"/>
</dbReference>
<feature type="region of interest" description="Disordered" evidence="4">
    <location>
        <begin position="430"/>
        <end position="449"/>
    </location>
</feature>
<dbReference type="SUPFAM" id="SSF51126">
    <property type="entry name" value="Pectin lyase-like"/>
    <property type="match status" value="1"/>
</dbReference>
<protein>
    <recommendedName>
        <fullName evidence="5">SPOR domain-containing protein</fullName>
    </recommendedName>
</protein>
<dbReference type="PROSITE" id="PS51724">
    <property type="entry name" value="SPOR"/>
    <property type="match status" value="1"/>
</dbReference>
<keyword evidence="3" id="KW-0833">Ubl conjugation pathway</keyword>
<dbReference type="STRING" id="1781255.BH720_22315"/>
<dbReference type="EMBL" id="MJGC01000106">
    <property type="protein sequence ID" value="OEJ72960.1"/>
    <property type="molecule type" value="Genomic_DNA"/>
</dbReference>
<dbReference type="PANTHER" id="PTHR22990:SF15">
    <property type="entry name" value="F-BOX ONLY PROTEIN 10"/>
    <property type="match status" value="1"/>
</dbReference>
<dbReference type="NCBIfam" id="TIGR03804">
    <property type="entry name" value="para_beta_helix"/>
    <property type="match status" value="3"/>
</dbReference>
<dbReference type="InterPro" id="IPR011050">
    <property type="entry name" value="Pectin_lyase_fold/virulence"/>
</dbReference>
<evidence type="ECO:0000256" key="2">
    <source>
        <dbReference type="ARBA" id="ARBA00022737"/>
    </source>
</evidence>
<dbReference type="SMART" id="SM00710">
    <property type="entry name" value="PbH1"/>
    <property type="match status" value="5"/>
</dbReference>
<dbReference type="GO" id="GO:0042834">
    <property type="term" value="F:peptidoglycan binding"/>
    <property type="evidence" value="ECO:0007669"/>
    <property type="project" value="InterPro"/>
</dbReference>
<comment type="caution">
    <text evidence="6">The sequence shown here is derived from an EMBL/GenBank/DDBJ whole genome shotgun (WGS) entry which is preliminary data.</text>
</comment>
<evidence type="ECO:0000259" key="5">
    <source>
        <dbReference type="PROSITE" id="PS51724"/>
    </source>
</evidence>
<accession>A0A1E5QE60</accession>
<name>A0A1E5QE60_9CYAN</name>
<dbReference type="AlphaFoldDB" id="A0A1E5QE60"/>
<gene>
    <name evidence="6" type="ORF">BH720_22315</name>
</gene>
<keyword evidence="2" id="KW-0677">Repeat</keyword>
<evidence type="ECO:0000256" key="4">
    <source>
        <dbReference type="SAM" id="MobiDB-lite"/>
    </source>
</evidence>
<dbReference type="InterPro" id="IPR012334">
    <property type="entry name" value="Pectin_lyas_fold"/>
</dbReference>
<dbReference type="PANTHER" id="PTHR22990">
    <property type="entry name" value="F-BOX ONLY PROTEIN"/>
    <property type="match status" value="1"/>
</dbReference>